<dbReference type="AlphaFoldDB" id="A0AAE9Z3W4"/>
<feature type="chain" id="PRO_5042027585" description="Peptidase C-terminal archaeal/bacterial domain-containing protein" evidence="1">
    <location>
        <begin position="24"/>
        <end position="480"/>
    </location>
</feature>
<dbReference type="KEGG" id="tvd:SG34_026270"/>
<name>A0AAE9Z3W4_9GAMM</name>
<evidence type="ECO:0008006" key="4">
    <source>
        <dbReference type="Google" id="ProtNLM"/>
    </source>
</evidence>
<keyword evidence="1" id="KW-0732">Signal</keyword>
<dbReference type="EMBL" id="CP059733">
    <property type="protein sequence ID" value="WDE04778.1"/>
    <property type="molecule type" value="Genomic_DNA"/>
</dbReference>
<proteinExistence type="predicted"/>
<evidence type="ECO:0000313" key="3">
    <source>
        <dbReference type="Proteomes" id="UP000032352"/>
    </source>
</evidence>
<dbReference type="Proteomes" id="UP000032352">
    <property type="component" value="Chromosome"/>
</dbReference>
<organism evidence="2 3">
    <name type="scientific">Thalassomonas viridans</name>
    <dbReference type="NCBI Taxonomy" id="137584"/>
    <lineage>
        <taxon>Bacteria</taxon>
        <taxon>Pseudomonadati</taxon>
        <taxon>Pseudomonadota</taxon>
        <taxon>Gammaproteobacteria</taxon>
        <taxon>Alteromonadales</taxon>
        <taxon>Colwelliaceae</taxon>
        <taxon>Thalassomonas</taxon>
    </lineage>
</organism>
<sequence>MKSLSFKKLFLVSALSVPLSTMAENIQLPELDLNKLPQYGKTQVTATNIIEEADFLPQEARASSSDKKHTPQMQKLIEHALDPSKQLEPVFSAKKISQPVNNLQASAAAVPPQYTFNGCYAFALGSGNTFNLNSAQTTCNNTYSATPIKLDSVLLNQSAGTDYDLLVYFYNHDTGQLEFKGGSNNDGNTDEYFSEVMPAGNYILYALAQEGVAPISFVVGALGWNNYDANEANENPGQATHANGADGNYLVTGNIDNSNDRDVFAYNMAPTQDTAVVRLTAIDHTLQVLSGSNWLDITPNGESVLLSLPTPGDTLYLRVRPTVGTTVNPLVNYELLMSNPVDKLVNYSIVGDVQPGWFPGTEINEKLTFNGTAVDQFNHPVPYASNIALKLASESGVVQEYADVNAAGQYSHTLTIPGCSSGVTQRKWDYAYHVCWQVSYHNDISHSWSFGIDQPSPAEVFYHHICSARIVSNVDREDCY</sequence>
<evidence type="ECO:0000256" key="1">
    <source>
        <dbReference type="SAM" id="SignalP"/>
    </source>
</evidence>
<reference evidence="2 3" key="1">
    <citation type="journal article" date="2015" name="Genome Announc.">
        <title>Draft Genome Sequences of Marine Isolates of Thalassomonas viridans and Thalassomonas actiniarum.</title>
        <authorList>
            <person name="Olonade I."/>
            <person name="van Zyl L.J."/>
            <person name="Trindade M."/>
        </authorList>
    </citation>
    <scope>NUCLEOTIDE SEQUENCE [LARGE SCALE GENOMIC DNA]</scope>
    <source>
        <strain evidence="2 3">XOM25</strain>
    </source>
</reference>
<keyword evidence="3" id="KW-1185">Reference proteome</keyword>
<protein>
    <recommendedName>
        <fullName evidence="4">Peptidase C-terminal archaeal/bacterial domain-containing protein</fullName>
    </recommendedName>
</protein>
<reference evidence="2 3" key="2">
    <citation type="journal article" date="2022" name="Mar. Drugs">
        <title>Bioassay-Guided Fractionation Leads to the Detection of Cholic Acid Generated by the Rare Thalassomonas sp.</title>
        <authorList>
            <person name="Pheiffer F."/>
            <person name="Schneider Y.K."/>
            <person name="Hansen E.H."/>
            <person name="Andersen J.H."/>
            <person name="Isaksson J."/>
            <person name="Busche T."/>
            <person name="R C."/>
            <person name="Kalinowski J."/>
            <person name="Zyl L.V."/>
            <person name="Trindade M."/>
        </authorList>
    </citation>
    <scope>NUCLEOTIDE SEQUENCE [LARGE SCALE GENOMIC DNA]</scope>
    <source>
        <strain evidence="2 3">XOM25</strain>
    </source>
</reference>
<accession>A0AAE9Z3W4</accession>
<evidence type="ECO:0000313" key="2">
    <source>
        <dbReference type="EMBL" id="WDE04778.1"/>
    </source>
</evidence>
<dbReference type="RefSeq" id="WP_044839602.1">
    <property type="nucleotide sequence ID" value="NZ_CP059733.1"/>
</dbReference>
<gene>
    <name evidence="2" type="ORF">SG34_026270</name>
</gene>
<feature type="signal peptide" evidence="1">
    <location>
        <begin position="1"/>
        <end position="23"/>
    </location>
</feature>